<keyword evidence="1" id="KW-0812">Transmembrane</keyword>
<dbReference type="Pfam" id="PF02080">
    <property type="entry name" value="TrkA_C"/>
    <property type="match status" value="2"/>
</dbReference>
<evidence type="ECO:0000256" key="1">
    <source>
        <dbReference type="SAM" id="Phobius"/>
    </source>
</evidence>
<evidence type="ECO:0000313" key="4">
    <source>
        <dbReference type="EMBL" id="MFC7200230.1"/>
    </source>
</evidence>
<name>A0ABD5Z5G1_9EURY</name>
<gene>
    <name evidence="4" type="ORF">ACFQJ9_12550</name>
</gene>
<keyword evidence="4" id="KW-0407">Ion channel</keyword>
<protein>
    <submittedName>
        <fullName evidence="4">Potassium channel family protein</fullName>
    </submittedName>
</protein>
<feature type="domain" description="RCK N-terminal" evidence="2">
    <location>
        <begin position="344"/>
        <end position="452"/>
    </location>
</feature>
<dbReference type="SUPFAM" id="SSF116726">
    <property type="entry name" value="TrkA C-terminal domain-like"/>
    <property type="match status" value="2"/>
</dbReference>
<dbReference type="EMBL" id="JBHTAR010000011">
    <property type="protein sequence ID" value="MFC7200230.1"/>
    <property type="molecule type" value="Genomic_DNA"/>
</dbReference>
<dbReference type="SUPFAM" id="SSF51735">
    <property type="entry name" value="NAD(P)-binding Rossmann-fold domains"/>
    <property type="match status" value="2"/>
</dbReference>
<dbReference type="RefSeq" id="WP_279527018.1">
    <property type="nucleotide sequence ID" value="NZ_CP122312.1"/>
</dbReference>
<sequence length="554" mass="59516">MDRQQRRIFGYLGFLVAVVAAYTLAYDYGMSHFEGQPVTLVHAFHVVLETLTTTGYGEDAPWRSPVMLLLVDSMMITGLFFLFLTLPLFVVPWIGRRMEVRPPSSVDFEDHVVVCGFTARGETVVEELAAQNVPYVVVEPDRDRAQDLLEEGHDVIVGKPGSTDTLQRAAVTDARAVVLDAGDEANATAALSVEECLDTAGVDPSEVQVVGFVDDPSISRYLRYAGADRVLSPNAILGRSLADKVTSAITAELGETVDIGDDFEVVEMPIQRGSPLDGTRLAESGIREETSVDVVGAWFEGEFVAAPDPQRELDRTTILLVAGDHDALESLKDLTLAEARQHERGGVIVGGYGEVGSAVVNILDGTEIETTVVDVADAPGVDVVGDVTDEETLREAGIDDANALILALGDDVSTIFGTLVGREISEDVEIICRANESESTSKLYAAGADYVLSLADVSGRMLASAILGEHVMTLDKQVDIVRTEAPNFVGRTFGEEDIRARTGCTVVAVERDGEVLTELGPDFRIQEGDDLVIAGTDRDIARFNDVAGVEPEPT</sequence>
<dbReference type="InterPro" id="IPR050721">
    <property type="entry name" value="Trk_Ktr_HKT_K-transport"/>
</dbReference>
<reference evidence="4 5" key="1">
    <citation type="journal article" date="2019" name="Int. J. Syst. Evol. Microbiol.">
        <title>The Global Catalogue of Microorganisms (GCM) 10K type strain sequencing project: providing services to taxonomists for standard genome sequencing and annotation.</title>
        <authorList>
            <consortium name="The Broad Institute Genomics Platform"/>
            <consortium name="The Broad Institute Genome Sequencing Center for Infectious Disease"/>
            <person name="Wu L."/>
            <person name="Ma J."/>
        </authorList>
    </citation>
    <scope>NUCLEOTIDE SEQUENCE [LARGE SCALE GENOMIC DNA]</scope>
    <source>
        <strain evidence="4 5">XZGYJ-43</strain>
    </source>
</reference>
<dbReference type="InterPro" id="IPR036721">
    <property type="entry name" value="RCK_C_sf"/>
</dbReference>
<comment type="caution">
    <text evidence="4">The sequence shown here is derived from an EMBL/GenBank/DDBJ whole genome shotgun (WGS) entry which is preliminary data.</text>
</comment>
<feature type="transmembrane region" description="Helical" evidence="1">
    <location>
        <begin position="66"/>
        <end position="91"/>
    </location>
</feature>
<dbReference type="GO" id="GO:0034220">
    <property type="term" value="P:monoatomic ion transmembrane transport"/>
    <property type="evidence" value="ECO:0007669"/>
    <property type="project" value="UniProtKB-KW"/>
</dbReference>
<proteinExistence type="predicted"/>
<evidence type="ECO:0000259" key="3">
    <source>
        <dbReference type="PROSITE" id="PS51202"/>
    </source>
</evidence>
<dbReference type="Gene3D" id="1.10.287.70">
    <property type="match status" value="1"/>
</dbReference>
<dbReference type="InterPro" id="IPR003148">
    <property type="entry name" value="RCK_N"/>
</dbReference>
<feature type="domain" description="RCK N-terminal" evidence="2">
    <location>
        <begin position="109"/>
        <end position="231"/>
    </location>
</feature>
<dbReference type="Gene3D" id="3.30.70.1450">
    <property type="entry name" value="Regulator of K+ conductance, C-terminal domain"/>
    <property type="match status" value="2"/>
</dbReference>
<keyword evidence="4" id="KW-0406">Ion transport</keyword>
<dbReference type="PANTHER" id="PTHR43833">
    <property type="entry name" value="POTASSIUM CHANNEL PROTEIN 2-RELATED-RELATED"/>
    <property type="match status" value="1"/>
</dbReference>
<dbReference type="PROSITE" id="PS51201">
    <property type="entry name" value="RCK_N"/>
    <property type="match status" value="2"/>
</dbReference>
<dbReference type="PANTHER" id="PTHR43833:SF9">
    <property type="entry name" value="POTASSIUM CHANNEL PROTEIN YUGO-RELATED"/>
    <property type="match status" value="1"/>
</dbReference>
<dbReference type="Gene3D" id="3.40.50.720">
    <property type="entry name" value="NAD(P)-binding Rossmann-like Domain"/>
    <property type="match status" value="2"/>
</dbReference>
<keyword evidence="1" id="KW-1133">Transmembrane helix</keyword>
<evidence type="ECO:0000259" key="2">
    <source>
        <dbReference type="PROSITE" id="PS51201"/>
    </source>
</evidence>
<dbReference type="Proteomes" id="UP001596447">
    <property type="component" value="Unassembled WGS sequence"/>
</dbReference>
<feature type="transmembrane region" description="Helical" evidence="1">
    <location>
        <begin position="7"/>
        <end position="25"/>
    </location>
</feature>
<keyword evidence="1" id="KW-0472">Membrane</keyword>
<evidence type="ECO:0000313" key="5">
    <source>
        <dbReference type="Proteomes" id="UP001596447"/>
    </source>
</evidence>
<keyword evidence="5" id="KW-1185">Reference proteome</keyword>
<accession>A0ABD5Z5G1</accession>
<dbReference type="InterPro" id="IPR036291">
    <property type="entry name" value="NAD(P)-bd_dom_sf"/>
</dbReference>
<dbReference type="Pfam" id="PF02254">
    <property type="entry name" value="TrkA_N"/>
    <property type="match status" value="2"/>
</dbReference>
<dbReference type="InterPro" id="IPR006037">
    <property type="entry name" value="RCK_C"/>
</dbReference>
<feature type="domain" description="RCK C-terminal" evidence="3">
    <location>
        <begin position="252"/>
        <end position="337"/>
    </location>
</feature>
<feature type="domain" description="RCK C-terminal" evidence="3">
    <location>
        <begin position="469"/>
        <end position="549"/>
    </location>
</feature>
<organism evidence="4 5">
    <name type="scientific">Halospeciosus flavus</name>
    <dbReference type="NCBI Taxonomy" id="3032283"/>
    <lineage>
        <taxon>Archaea</taxon>
        <taxon>Methanobacteriati</taxon>
        <taxon>Methanobacteriota</taxon>
        <taxon>Stenosarchaea group</taxon>
        <taxon>Halobacteria</taxon>
        <taxon>Halobacteriales</taxon>
        <taxon>Halobacteriaceae</taxon>
        <taxon>Halospeciosus</taxon>
    </lineage>
</organism>
<keyword evidence="4" id="KW-0813">Transport</keyword>
<dbReference type="SUPFAM" id="SSF81324">
    <property type="entry name" value="Voltage-gated potassium channels"/>
    <property type="match status" value="1"/>
</dbReference>
<dbReference type="AlphaFoldDB" id="A0ABD5Z5G1"/>
<dbReference type="PROSITE" id="PS51202">
    <property type="entry name" value="RCK_C"/>
    <property type="match status" value="2"/>
</dbReference>